<organism evidence="12 13">
    <name type="scientific">[Clostridium] fimetarium</name>
    <dbReference type="NCBI Taxonomy" id="99656"/>
    <lineage>
        <taxon>Bacteria</taxon>
        <taxon>Bacillati</taxon>
        <taxon>Bacillota</taxon>
        <taxon>Clostridia</taxon>
        <taxon>Lachnospirales</taxon>
        <taxon>Lachnospiraceae</taxon>
    </lineage>
</organism>
<comment type="catalytic activity">
    <reaction evidence="9">
        <text>2-phenylacetate + ATP + CoA = phenylacetyl-CoA + AMP + diphosphate</text>
        <dbReference type="Rhea" id="RHEA:20956"/>
        <dbReference type="ChEBI" id="CHEBI:18401"/>
        <dbReference type="ChEBI" id="CHEBI:30616"/>
        <dbReference type="ChEBI" id="CHEBI:33019"/>
        <dbReference type="ChEBI" id="CHEBI:57287"/>
        <dbReference type="ChEBI" id="CHEBI:57390"/>
        <dbReference type="ChEBI" id="CHEBI:456215"/>
        <dbReference type="EC" id="6.2.1.30"/>
    </reaction>
</comment>
<gene>
    <name evidence="12" type="ORF">SAMN05421659_11093</name>
</gene>
<evidence type="ECO:0000256" key="7">
    <source>
        <dbReference type="ARBA" id="ARBA00068695"/>
    </source>
</evidence>
<evidence type="ECO:0000256" key="8">
    <source>
        <dbReference type="ARBA" id="ARBA00075111"/>
    </source>
</evidence>
<dbReference type="PANTHER" id="PTHR43439:SF1">
    <property type="entry name" value="PHENYLACETATE-COENZYME A LIGASE"/>
    <property type="match status" value="1"/>
</dbReference>
<evidence type="ECO:0000313" key="12">
    <source>
        <dbReference type="EMBL" id="SEW33317.1"/>
    </source>
</evidence>
<dbReference type="InterPro" id="IPR011880">
    <property type="entry name" value="PA_CoA_ligase"/>
</dbReference>
<dbReference type="UniPathway" id="UPA00930"/>
<evidence type="ECO:0000259" key="10">
    <source>
        <dbReference type="Pfam" id="PF00501"/>
    </source>
</evidence>
<name>A0A1I0R156_9FIRM</name>
<evidence type="ECO:0000256" key="3">
    <source>
        <dbReference type="ARBA" id="ARBA00022741"/>
    </source>
</evidence>
<feature type="domain" description="AMP-dependent synthetase/ligase" evidence="10">
    <location>
        <begin position="81"/>
        <end position="293"/>
    </location>
</feature>
<evidence type="ECO:0000256" key="5">
    <source>
        <dbReference type="ARBA" id="ARBA00061566"/>
    </source>
</evidence>
<proteinExistence type="inferred from homology"/>
<dbReference type="PANTHER" id="PTHR43439">
    <property type="entry name" value="PHENYLACETATE-COENZYME A LIGASE"/>
    <property type="match status" value="1"/>
</dbReference>
<dbReference type="InterPro" id="IPR028154">
    <property type="entry name" value="AMP-dep_Lig_C"/>
</dbReference>
<evidence type="ECO:0000259" key="11">
    <source>
        <dbReference type="Pfam" id="PF14535"/>
    </source>
</evidence>
<comment type="function">
    <text evidence="9">Catalyzes the activation of phenylacetic acid (PA) to phenylacetyl-CoA (PA-CoA).</text>
</comment>
<evidence type="ECO:0000256" key="2">
    <source>
        <dbReference type="ARBA" id="ARBA00022598"/>
    </source>
</evidence>
<evidence type="ECO:0000256" key="6">
    <source>
        <dbReference type="ARBA" id="ARBA00066629"/>
    </source>
</evidence>
<dbReference type="CDD" id="cd05913">
    <property type="entry name" value="PaaK"/>
    <property type="match status" value="1"/>
</dbReference>
<sequence length="440" mass="49769">MNEDKVKKIWSEEESMSREQIEKIQLARLQETVKRVYEKVPAYRKKMEDVGVKPEDIQSLKDLQKLPFVTKQDMRDNYPFGLFTVEKDELVRIHASSGTTGKPTVVGYTQKDLDVWTECVSRIATMGGATKSDVAQICFGYGMFTGALGLHYGLEHIGATIVPSSTGNTEKQIMYMKDFGTTLLVATPSYALRIAEVALHMGVDPKKDLNIKIGLVGSELLTDAMRLEMHKYWGEDILITSNYGMSELMGPGVSGECEYQCGMHINEDFFIPEIINPKTGEVLPIGEKGELVITCIYKEALPLIRYRTKDVTRLIYEPCECGRTTCRMENLDGRTDDMLKIRGVNVFPSQIEEVLLSVDEIGPHYEIIVSRKDFSDSLEIRVELVKATDSYKELEDIEKKVKAKLRVVLGLDAKIKLESPNTLQRFEGKAKRVKDLRKEV</sequence>
<comment type="subunit">
    <text evidence="1">Monomer.</text>
</comment>
<dbReference type="SUPFAM" id="SSF56801">
    <property type="entry name" value="Acetyl-CoA synthetase-like"/>
    <property type="match status" value="1"/>
</dbReference>
<dbReference type="GO" id="GO:0010124">
    <property type="term" value="P:phenylacetate catabolic process"/>
    <property type="evidence" value="ECO:0007669"/>
    <property type="project" value="UniProtKB-UniRule"/>
</dbReference>
<dbReference type="FunFam" id="3.40.50.12780:FF:000016">
    <property type="entry name" value="Phenylacetate-coenzyme A ligase"/>
    <property type="match status" value="1"/>
</dbReference>
<dbReference type="InterPro" id="IPR042099">
    <property type="entry name" value="ANL_N_sf"/>
</dbReference>
<dbReference type="InterPro" id="IPR045851">
    <property type="entry name" value="AMP-bd_C_sf"/>
</dbReference>
<evidence type="ECO:0000256" key="1">
    <source>
        <dbReference type="ARBA" id="ARBA00011245"/>
    </source>
</evidence>
<dbReference type="Proteomes" id="UP000199701">
    <property type="component" value="Unassembled WGS sequence"/>
</dbReference>
<evidence type="ECO:0000256" key="4">
    <source>
        <dbReference type="ARBA" id="ARBA00060591"/>
    </source>
</evidence>
<keyword evidence="13" id="KW-1185">Reference proteome</keyword>
<feature type="domain" description="AMP-dependent ligase C-terminal" evidence="11">
    <location>
        <begin position="343"/>
        <end position="437"/>
    </location>
</feature>
<accession>A0A1I0R156</accession>
<keyword evidence="2 9" id="KW-0436">Ligase</keyword>
<comment type="similarity">
    <text evidence="5 9">Belongs to the phenylacetyl-CoA ligase family.</text>
</comment>
<evidence type="ECO:0000256" key="9">
    <source>
        <dbReference type="PIRNR" id="PIRNR006444"/>
    </source>
</evidence>
<comment type="pathway">
    <text evidence="4 9">Aromatic compound metabolism; phenylacetate degradation.</text>
</comment>
<dbReference type="Pfam" id="PF14535">
    <property type="entry name" value="AMP-binding_C_2"/>
    <property type="match status" value="1"/>
</dbReference>
<dbReference type="InterPro" id="IPR051414">
    <property type="entry name" value="Adenylate-forming_Reductase"/>
</dbReference>
<dbReference type="GO" id="GO:0047475">
    <property type="term" value="F:phenylacetate-CoA ligase activity"/>
    <property type="evidence" value="ECO:0007669"/>
    <property type="project" value="UniProtKB-EC"/>
</dbReference>
<dbReference type="Gene3D" id="3.40.50.12780">
    <property type="entry name" value="N-terminal domain of ligase-like"/>
    <property type="match status" value="1"/>
</dbReference>
<dbReference type="Pfam" id="PF00501">
    <property type="entry name" value="AMP-binding"/>
    <property type="match status" value="1"/>
</dbReference>
<dbReference type="EMBL" id="FOJI01000010">
    <property type="protein sequence ID" value="SEW33317.1"/>
    <property type="molecule type" value="Genomic_DNA"/>
</dbReference>
<dbReference type="Gene3D" id="3.30.300.30">
    <property type="match status" value="1"/>
</dbReference>
<dbReference type="STRING" id="99656.SAMN05421659_11093"/>
<dbReference type="GO" id="GO:0000166">
    <property type="term" value="F:nucleotide binding"/>
    <property type="evidence" value="ECO:0007669"/>
    <property type="project" value="UniProtKB-KW"/>
</dbReference>
<evidence type="ECO:0000313" key="13">
    <source>
        <dbReference type="Proteomes" id="UP000199701"/>
    </source>
</evidence>
<protein>
    <recommendedName>
        <fullName evidence="7 9">Phenylacetate-coenzyme A ligase</fullName>
        <ecNumber evidence="6 9">6.2.1.30</ecNumber>
    </recommendedName>
    <alternativeName>
        <fullName evidence="8 9">Phenylacetyl-CoA ligase</fullName>
    </alternativeName>
</protein>
<dbReference type="InterPro" id="IPR000873">
    <property type="entry name" value="AMP-dep_synth/lig_dom"/>
</dbReference>
<dbReference type="EC" id="6.2.1.30" evidence="6 9"/>
<dbReference type="PIRSF" id="PIRSF006444">
    <property type="entry name" value="PaaK"/>
    <property type="match status" value="1"/>
</dbReference>
<dbReference type="AlphaFoldDB" id="A0A1I0R156"/>
<reference evidence="12 13" key="1">
    <citation type="submission" date="2016-10" db="EMBL/GenBank/DDBJ databases">
        <authorList>
            <person name="de Groot N.N."/>
        </authorList>
    </citation>
    <scope>NUCLEOTIDE SEQUENCE [LARGE SCALE GENOMIC DNA]</scope>
    <source>
        <strain evidence="12 13">DSM 9179</strain>
    </source>
</reference>
<keyword evidence="3 9" id="KW-0547">Nucleotide-binding</keyword>